<evidence type="ECO:0000313" key="6">
    <source>
        <dbReference type="RefSeq" id="XP_032128886.1"/>
    </source>
</evidence>
<keyword evidence="5" id="KW-1185">Reference proteome</keyword>
<feature type="domain" description="S1-like RNA binding" evidence="4">
    <location>
        <begin position="88"/>
        <end position="126"/>
    </location>
</feature>
<dbReference type="PANTHER" id="PTHR45418">
    <property type="entry name" value="CANCER/TESTIS ANTIGEN 55"/>
    <property type="match status" value="1"/>
</dbReference>
<sequence length="310" mass="33913">MAAPSSVRVWGGVPSPQRAPESQPPNSPVHLKREGVDREDLGGLYRLCFSPTSCSTCLFIFPVGEKLPNSRMNLGLYPKRECEPQLKTVQGVVTSFCGDYGVIDESIYFSCDVVTGNEPLKVGQRVNAVVEEDKTLYGLRAIKVDIVPYDAGPSDAGTKLLVGCVTSISEDTVYISDDINFSLDIISEDFVPYEGDWLDVEYSSEPGISNIKAISAKPTRWACAEEVCITSVRGRNGVIDNNIFFTLDSVKLPHGYQPQLFDTVSVVMVESTHFCYVWRAVSIIPAQKSPGSQDDGGLGWPETKCHSQSI</sequence>
<gene>
    <name evidence="6" type="primary">LOC116546871</name>
</gene>
<dbReference type="AlphaFoldDB" id="A0A6J3HFE2"/>
<accession>A0A6J3HFE2</accession>
<evidence type="ECO:0000256" key="2">
    <source>
        <dbReference type="ARBA" id="ARBA00022490"/>
    </source>
</evidence>
<dbReference type="PANTHER" id="PTHR45418:SF1">
    <property type="entry name" value="CANCER_TESTIS ANTIGEN 55"/>
    <property type="match status" value="1"/>
</dbReference>
<dbReference type="Pfam" id="PF14444">
    <property type="entry name" value="S1-like"/>
    <property type="match status" value="1"/>
</dbReference>
<dbReference type="InterPro" id="IPR025223">
    <property type="entry name" value="S1-like_RNA-bd_dom"/>
</dbReference>
<feature type="region of interest" description="Disordered" evidence="3">
    <location>
        <begin position="1"/>
        <end position="32"/>
    </location>
</feature>
<dbReference type="RefSeq" id="XP_032128886.1">
    <property type="nucleotide sequence ID" value="XM_032272995.1"/>
</dbReference>
<reference evidence="6" key="1">
    <citation type="submission" date="2025-08" db="UniProtKB">
        <authorList>
            <consortium name="RefSeq"/>
        </authorList>
    </citation>
    <scope>IDENTIFICATION</scope>
    <source>
        <tissue evidence="6">Blood</tissue>
    </source>
</reference>
<protein>
    <submittedName>
        <fullName evidence="6">Cancer/testis antigen 55-like</fullName>
    </submittedName>
</protein>
<evidence type="ECO:0000313" key="5">
    <source>
        <dbReference type="Proteomes" id="UP000504640"/>
    </source>
</evidence>
<evidence type="ECO:0000256" key="1">
    <source>
        <dbReference type="ARBA" id="ARBA00004496"/>
    </source>
</evidence>
<evidence type="ECO:0000259" key="4">
    <source>
        <dbReference type="Pfam" id="PF14444"/>
    </source>
</evidence>
<feature type="region of interest" description="Disordered" evidence="3">
    <location>
        <begin position="289"/>
        <end position="310"/>
    </location>
</feature>
<comment type="subcellular location">
    <subcellularLocation>
        <location evidence="1">Cytoplasm</location>
    </subcellularLocation>
</comment>
<name>A0A6J3HFE2_SAPAP</name>
<organism evidence="5 6">
    <name type="scientific">Sapajus apella</name>
    <name type="common">Brown-capped capuchin</name>
    <name type="synonym">Cebus apella</name>
    <dbReference type="NCBI Taxonomy" id="9515"/>
    <lineage>
        <taxon>Eukaryota</taxon>
        <taxon>Metazoa</taxon>
        <taxon>Chordata</taxon>
        <taxon>Craniata</taxon>
        <taxon>Vertebrata</taxon>
        <taxon>Euteleostomi</taxon>
        <taxon>Mammalia</taxon>
        <taxon>Eutheria</taxon>
        <taxon>Euarchontoglires</taxon>
        <taxon>Primates</taxon>
        <taxon>Haplorrhini</taxon>
        <taxon>Platyrrhini</taxon>
        <taxon>Cebidae</taxon>
        <taxon>Cebinae</taxon>
        <taxon>Sapajus</taxon>
    </lineage>
</organism>
<dbReference type="GO" id="GO:0005737">
    <property type="term" value="C:cytoplasm"/>
    <property type="evidence" value="ECO:0007669"/>
    <property type="project" value="UniProtKB-SubCell"/>
</dbReference>
<proteinExistence type="predicted"/>
<evidence type="ECO:0000256" key="3">
    <source>
        <dbReference type="SAM" id="MobiDB-lite"/>
    </source>
</evidence>
<dbReference type="Proteomes" id="UP000504640">
    <property type="component" value="Unplaced"/>
</dbReference>
<keyword evidence="2" id="KW-0963">Cytoplasm</keyword>
<dbReference type="GeneID" id="116546871"/>